<accession>A0A5E7HS69</accession>
<dbReference type="AlphaFoldDB" id="A0A5E7HS69"/>
<keyword evidence="1" id="KW-0602">Photosynthesis</keyword>
<evidence type="ECO:0000256" key="1">
    <source>
        <dbReference type="ARBA" id="ARBA00022531"/>
    </source>
</evidence>
<keyword evidence="2" id="KW-0604">Photosystem II</keyword>
<proteinExistence type="predicted"/>
<dbReference type="SUPFAM" id="SSF110296">
    <property type="entry name" value="Oligoxyloglucan reducing end-specific cellobiohydrolase"/>
    <property type="match status" value="1"/>
</dbReference>
<dbReference type="PANTHER" id="PTHR47199">
    <property type="entry name" value="PHOTOSYSTEM II STABILITY/ASSEMBLY FACTOR HCF136, CHLOROPLASTIC"/>
    <property type="match status" value="1"/>
</dbReference>
<dbReference type="InterPro" id="IPR015943">
    <property type="entry name" value="WD40/YVTN_repeat-like_dom_sf"/>
</dbReference>
<organism evidence="5 6">
    <name type="scientific">Pseudomonas fluorescens</name>
    <dbReference type="NCBI Taxonomy" id="294"/>
    <lineage>
        <taxon>Bacteria</taxon>
        <taxon>Pseudomonadati</taxon>
        <taxon>Pseudomonadota</taxon>
        <taxon>Gammaproteobacteria</taxon>
        <taxon>Pseudomonadales</taxon>
        <taxon>Pseudomonadaceae</taxon>
        <taxon>Pseudomonas</taxon>
    </lineage>
</organism>
<sequence precursor="true">MQAFRASLTPLFLAIWAISSTASADVASKNVVVDPIKRHAYMTPKFKDGRLLGVANAGSRVVAVGERGMAIYSDDGGTSWNQASVPVSVTLTVVRFLDDHRGFAAGHNGVLLGTTDAGANWEKILDGNDVIKLYTDFANQIEQQLGSDDKLSLRAVKQARQLEADGPDKPWLDLTVDANGELWLTGAYGLLMRSKDGTNWEPWSSHIDNPRGLHLYSIATLNDEVVIGGEQGLLLRSTDRGETFNRVEGPYEGSYFFVCLADTKLVVAGLRGNTYISDDHGASFKSASLLRPISITAGLVTRSGTPILVDQTGGVYKVVGDRLETSRQMLGSDTSALVELANGTLVAAGQAGVSVVESSYSSSK</sequence>
<evidence type="ECO:0000256" key="3">
    <source>
        <dbReference type="SAM" id="SignalP"/>
    </source>
</evidence>
<dbReference type="Gene3D" id="2.130.10.10">
    <property type="entry name" value="YVTN repeat-like/Quinoprotein amine dehydrogenase"/>
    <property type="match status" value="2"/>
</dbReference>
<reference evidence="5 6" key="1">
    <citation type="submission" date="2019-09" db="EMBL/GenBank/DDBJ databases">
        <authorList>
            <person name="Chandra G."/>
            <person name="Truman W A."/>
        </authorList>
    </citation>
    <scope>NUCLEOTIDE SEQUENCE [LARGE SCALE GENOMIC DNA]</scope>
    <source>
        <strain evidence="5">PS862</strain>
    </source>
</reference>
<dbReference type="GO" id="GO:0009523">
    <property type="term" value="C:photosystem II"/>
    <property type="evidence" value="ECO:0007669"/>
    <property type="project" value="UniProtKB-KW"/>
</dbReference>
<evidence type="ECO:0000256" key="2">
    <source>
        <dbReference type="ARBA" id="ARBA00023276"/>
    </source>
</evidence>
<dbReference type="PANTHER" id="PTHR47199:SF2">
    <property type="entry name" value="PHOTOSYSTEM II STABILITY_ASSEMBLY FACTOR HCF136, CHLOROPLASTIC"/>
    <property type="match status" value="1"/>
</dbReference>
<protein>
    <submittedName>
        <fullName evidence="5">Ycf48-like protein</fullName>
    </submittedName>
</protein>
<evidence type="ECO:0000313" key="5">
    <source>
        <dbReference type="EMBL" id="VVO66828.1"/>
    </source>
</evidence>
<feature type="signal peptide" evidence="3">
    <location>
        <begin position="1"/>
        <end position="24"/>
    </location>
</feature>
<feature type="domain" description="Photosynthesis system II assembly factor Ycf48/Hcf136-like" evidence="4">
    <location>
        <begin position="170"/>
        <end position="248"/>
    </location>
</feature>
<dbReference type="GO" id="GO:0015979">
    <property type="term" value="P:photosynthesis"/>
    <property type="evidence" value="ECO:0007669"/>
    <property type="project" value="UniProtKB-KW"/>
</dbReference>
<evidence type="ECO:0000259" key="4">
    <source>
        <dbReference type="Pfam" id="PF14870"/>
    </source>
</evidence>
<name>A0A5E7HS69_PSEFL</name>
<feature type="chain" id="PRO_5022913443" evidence="3">
    <location>
        <begin position="25"/>
        <end position="364"/>
    </location>
</feature>
<dbReference type="EMBL" id="CABVII010000004">
    <property type="protein sequence ID" value="VVO66828.1"/>
    <property type="molecule type" value="Genomic_DNA"/>
</dbReference>
<dbReference type="InterPro" id="IPR028203">
    <property type="entry name" value="PSII_CF48-like_dom"/>
</dbReference>
<evidence type="ECO:0000313" key="6">
    <source>
        <dbReference type="Proteomes" id="UP000385207"/>
    </source>
</evidence>
<gene>
    <name evidence="5" type="primary">hcf136_1</name>
    <name evidence="5" type="ORF">PS862_01117</name>
</gene>
<dbReference type="Pfam" id="PF14870">
    <property type="entry name" value="PSII_BNR"/>
    <property type="match status" value="2"/>
</dbReference>
<keyword evidence="3" id="KW-0732">Signal</keyword>
<dbReference type="Proteomes" id="UP000385207">
    <property type="component" value="Unassembled WGS sequence"/>
</dbReference>
<feature type="domain" description="Photosynthesis system II assembly factor Ycf48/Hcf136-like" evidence="4">
    <location>
        <begin position="64"/>
        <end position="124"/>
    </location>
</feature>